<keyword evidence="3" id="KW-1185">Reference proteome</keyword>
<sequence length="101" mass="11409">QVVYMMPPFIALVQSMLHCFKSSHVSLVTGKKRKHIDESKLKMGRTISLFSDYAPLDDVSAQRFARVLTTIPQKQPTLSSASKSTQTLQRMNISRFNPIPT</sequence>
<evidence type="ECO:0000256" key="1">
    <source>
        <dbReference type="SAM" id="MobiDB-lite"/>
    </source>
</evidence>
<evidence type="ECO:0000313" key="2">
    <source>
        <dbReference type="EMBL" id="RCI04337.1"/>
    </source>
</evidence>
<feature type="compositionally biased region" description="Polar residues" evidence="1">
    <location>
        <begin position="75"/>
        <end position="95"/>
    </location>
</feature>
<reference evidence="2 3" key="1">
    <citation type="journal article" date="2018" name="G3 (Bethesda)">
        <title>Phylogenetic and Phylogenomic Definition of Rhizopus Species.</title>
        <authorList>
            <person name="Gryganskyi A.P."/>
            <person name="Golan J."/>
            <person name="Dolatabadi S."/>
            <person name="Mondo S."/>
            <person name="Robb S."/>
            <person name="Idnurm A."/>
            <person name="Muszewska A."/>
            <person name="Steczkiewicz K."/>
            <person name="Masonjones S."/>
            <person name="Liao H.L."/>
            <person name="Gajdeczka M.T."/>
            <person name="Anike F."/>
            <person name="Vuek A."/>
            <person name="Anishchenko I.M."/>
            <person name="Voigt K."/>
            <person name="de Hoog G.S."/>
            <person name="Smith M.E."/>
            <person name="Heitman J."/>
            <person name="Vilgalys R."/>
            <person name="Stajich J.E."/>
        </authorList>
    </citation>
    <scope>NUCLEOTIDE SEQUENCE [LARGE SCALE GENOMIC DNA]</scope>
    <source>
        <strain evidence="2 3">LSU 92-RS-03</strain>
    </source>
</reference>
<gene>
    <name evidence="2" type="ORF">CU098_013196</name>
</gene>
<dbReference type="STRING" id="4846.A0A367KQA9"/>
<organism evidence="2 3">
    <name type="scientific">Rhizopus stolonifer</name>
    <name type="common">Rhizopus nigricans</name>
    <dbReference type="NCBI Taxonomy" id="4846"/>
    <lineage>
        <taxon>Eukaryota</taxon>
        <taxon>Fungi</taxon>
        <taxon>Fungi incertae sedis</taxon>
        <taxon>Mucoromycota</taxon>
        <taxon>Mucoromycotina</taxon>
        <taxon>Mucoromycetes</taxon>
        <taxon>Mucorales</taxon>
        <taxon>Mucorineae</taxon>
        <taxon>Rhizopodaceae</taxon>
        <taxon>Rhizopus</taxon>
    </lineage>
</organism>
<proteinExistence type="predicted"/>
<evidence type="ECO:0000313" key="3">
    <source>
        <dbReference type="Proteomes" id="UP000253551"/>
    </source>
</evidence>
<name>A0A367KQA9_RHIST</name>
<dbReference type="EMBL" id="PJQM01000713">
    <property type="protein sequence ID" value="RCI04337.1"/>
    <property type="molecule type" value="Genomic_DNA"/>
</dbReference>
<comment type="caution">
    <text evidence="2">The sequence shown here is derived from an EMBL/GenBank/DDBJ whole genome shotgun (WGS) entry which is preliminary data.</text>
</comment>
<feature type="region of interest" description="Disordered" evidence="1">
    <location>
        <begin position="75"/>
        <end position="101"/>
    </location>
</feature>
<protein>
    <submittedName>
        <fullName evidence="2">Uncharacterized protein</fullName>
    </submittedName>
</protein>
<accession>A0A367KQA9</accession>
<dbReference type="Proteomes" id="UP000253551">
    <property type="component" value="Unassembled WGS sequence"/>
</dbReference>
<feature type="non-terminal residue" evidence="2">
    <location>
        <position position="1"/>
    </location>
</feature>
<dbReference type="AlphaFoldDB" id="A0A367KQA9"/>
<dbReference type="OrthoDB" id="160374at2759"/>